<dbReference type="VEuPathDB" id="GiardiaDB:GMRT_11317"/>
<evidence type="ECO:0000313" key="3">
    <source>
        <dbReference type="Proteomes" id="UP000315496"/>
    </source>
</evidence>
<dbReference type="InterPro" id="IPR036322">
    <property type="entry name" value="WD40_repeat_dom_sf"/>
</dbReference>
<dbReference type="InterPro" id="IPR015943">
    <property type="entry name" value="WD40/YVTN_repeat-like_dom_sf"/>
</dbReference>
<evidence type="ECO:0008006" key="4">
    <source>
        <dbReference type="Google" id="ProtNLM"/>
    </source>
</evidence>
<feature type="region of interest" description="Disordered" evidence="1">
    <location>
        <begin position="163"/>
        <end position="197"/>
    </location>
</feature>
<dbReference type="OrthoDB" id="10248854at2759"/>
<dbReference type="SUPFAM" id="SSF50978">
    <property type="entry name" value="WD40 repeat-like"/>
    <property type="match status" value="1"/>
</dbReference>
<comment type="caution">
    <text evidence="2">The sequence shown here is derived from an EMBL/GenBank/DDBJ whole genome shotgun (WGS) entry which is preliminary data.</text>
</comment>
<protein>
    <recommendedName>
        <fullName evidence="4">WD40 repeat protein</fullName>
    </recommendedName>
</protein>
<dbReference type="Proteomes" id="UP000315496">
    <property type="component" value="Chromosome 5"/>
</dbReference>
<evidence type="ECO:0000256" key="1">
    <source>
        <dbReference type="SAM" id="MobiDB-lite"/>
    </source>
</evidence>
<feature type="compositionally biased region" description="Acidic residues" evidence="1">
    <location>
        <begin position="181"/>
        <end position="194"/>
    </location>
</feature>
<sequence length="405" mass="43623">MLCCRKRAGPAPVVTHAATTLAARRSISRTTRPLAFCRELIAVAYADQSYTVYGAASGALFAFNWAVCRATELLTFSAPIRALCCIGREAYVGLSDGTVHLVSNISSENCQATRLLSRRSAIVALTTIGSSGNLYLCVGTKDCNVSVYRLAIARLSYTVARGTSGWRGQGSKQPDGHDDTQTTDDEEEGDEEKEDTSLLKPEWVIQQEYATPTSLAGCELCFGYGAEDLSFYYCSVPTQRVILSVPDPTHFPRAVHIFERSSAYGQPGTRMALLGYNGENGDGGHVRLVNLGTGEGQTVFERCPNGCLAVYGVLYYAFIAEAKGLTVLRLPGPGVARGTPLHSETFESDHVLLKCDFTIISLNERGTAVCASLLFTEGEHARMTLRVTLEDDAVNVETIGSAAVL</sequence>
<dbReference type="EMBL" id="VDLU01000005">
    <property type="protein sequence ID" value="TNJ26631.1"/>
    <property type="molecule type" value="Genomic_DNA"/>
</dbReference>
<proteinExistence type="predicted"/>
<dbReference type="Gene3D" id="2.130.10.10">
    <property type="entry name" value="YVTN repeat-like/Quinoprotein amine dehydrogenase"/>
    <property type="match status" value="1"/>
</dbReference>
<reference evidence="2" key="1">
    <citation type="submission" date="2019-05" db="EMBL/GenBank/DDBJ databases">
        <title>The compact genome of Giardia muris reveals important steps in the evolution of intestinal protozoan parasites.</title>
        <authorList>
            <person name="Xu F."/>
            <person name="Jimenez-Gonzalez A."/>
            <person name="Einarsson E."/>
            <person name="Astvaldsson A."/>
            <person name="Peirasmaki D."/>
            <person name="Eckmann L."/>
            <person name="Andersson J.O."/>
            <person name="Svard S.G."/>
            <person name="Jerlstrom-Hultqvist J."/>
        </authorList>
    </citation>
    <scope>NUCLEOTIDE SEQUENCE [LARGE SCALE GENOMIC DNA]</scope>
    <source>
        <strain evidence="2">Roberts-Thomson</strain>
    </source>
</reference>
<evidence type="ECO:0000313" key="2">
    <source>
        <dbReference type="EMBL" id="TNJ26631.1"/>
    </source>
</evidence>
<organism evidence="2 3">
    <name type="scientific">Giardia muris</name>
    <dbReference type="NCBI Taxonomy" id="5742"/>
    <lineage>
        <taxon>Eukaryota</taxon>
        <taxon>Metamonada</taxon>
        <taxon>Diplomonadida</taxon>
        <taxon>Hexamitidae</taxon>
        <taxon>Giardiinae</taxon>
        <taxon>Giardia</taxon>
    </lineage>
</organism>
<keyword evidence="3" id="KW-1185">Reference proteome</keyword>
<dbReference type="AlphaFoldDB" id="A0A4Z1T2J1"/>
<gene>
    <name evidence="2" type="ORF">GMRT_11317</name>
</gene>
<accession>A0A4Z1T2J1</accession>
<name>A0A4Z1T2J1_GIAMU</name>